<evidence type="ECO:0008006" key="3">
    <source>
        <dbReference type="Google" id="ProtNLM"/>
    </source>
</evidence>
<protein>
    <recommendedName>
        <fullName evidence="3">DNA repair protein MmcB-related protein</fullName>
    </recommendedName>
</protein>
<reference evidence="2" key="1">
    <citation type="submission" date="2018-08" db="EMBL/GenBank/DDBJ databases">
        <authorList>
            <person name="Rodrigo-Torres L."/>
            <person name="Arahal R. D."/>
            <person name="Lucena T."/>
        </authorList>
    </citation>
    <scope>NUCLEOTIDE SEQUENCE [LARGE SCALE GENOMIC DNA]</scope>
    <source>
        <strain evidence="2">CECT 7235</strain>
    </source>
</reference>
<dbReference type="SUPFAM" id="SSF52980">
    <property type="entry name" value="Restriction endonuclease-like"/>
    <property type="match status" value="1"/>
</dbReference>
<dbReference type="Pfam" id="PF06319">
    <property type="entry name" value="MmcB-like"/>
    <property type="match status" value="1"/>
</dbReference>
<accession>A0A3B0M856</accession>
<sequence length="155" mass="16860">MIGAMVEQGAFEQGTAPGVLLARGVCRALDGLGFVSVCEYPVTRNLRVDVLALGPRGEVWIVECKSSLADFRADQKWQGYLPWCDRFFWAVGTDFPRAVLPEGSGLFLADSYGAELVQTAPEDKLGAARRKALVLGVAQTAARRLRRFSDPSAQI</sequence>
<dbReference type="AlphaFoldDB" id="A0A3B0M856"/>
<dbReference type="EMBL" id="UIHC01000012">
    <property type="protein sequence ID" value="SUZ31843.1"/>
    <property type="molecule type" value="Genomic_DNA"/>
</dbReference>
<evidence type="ECO:0000313" key="2">
    <source>
        <dbReference type="Proteomes" id="UP000272908"/>
    </source>
</evidence>
<dbReference type="Proteomes" id="UP000272908">
    <property type="component" value="Unassembled WGS sequence"/>
</dbReference>
<gene>
    <name evidence="1" type="ORF">ROE7235_01594</name>
</gene>
<organism evidence="1 2">
    <name type="scientific">Roseinatronobacter ekhonensis</name>
    <dbReference type="NCBI Taxonomy" id="254356"/>
    <lineage>
        <taxon>Bacteria</taxon>
        <taxon>Pseudomonadati</taxon>
        <taxon>Pseudomonadota</taxon>
        <taxon>Alphaproteobacteria</taxon>
        <taxon>Rhodobacterales</taxon>
        <taxon>Paracoccaceae</taxon>
        <taxon>Roseinatronobacter</taxon>
    </lineage>
</organism>
<keyword evidence="2" id="KW-1185">Reference proteome</keyword>
<dbReference type="InterPro" id="IPR011335">
    <property type="entry name" value="Restrct_endonuc-II-like"/>
</dbReference>
<dbReference type="PIRSF" id="PIRSF031796">
    <property type="entry name" value="UPC031796"/>
    <property type="match status" value="1"/>
</dbReference>
<dbReference type="InterPro" id="IPR009394">
    <property type="entry name" value="MmcB-like"/>
</dbReference>
<evidence type="ECO:0000313" key="1">
    <source>
        <dbReference type="EMBL" id="SUZ31843.1"/>
    </source>
</evidence>
<dbReference type="RefSeq" id="WP_245963907.1">
    <property type="nucleotide sequence ID" value="NZ_UIHC01000012.1"/>
</dbReference>
<name>A0A3B0M856_9RHOB</name>
<proteinExistence type="predicted"/>